<sequence length="818" mass="93935">MGSTQIVVGNFGEDVRAEAIVKVLEASVGMVWRCKLKITAPPVHERLCLTSADVESHASRLRTINFPCHAYVHFVSPQVAKEACTLANAGRLLLKGILLKAQMPNEGWRIRRPRVCALRLLDVFIECGTLCSWDEFVVSWKSPVNGVTMEVDKVEKKCRFLFFQDTLFCVRERNYDGNWSECEFKLEFSFRDIRFIHEAKCRLESDEGSSILLQLLRPPWLFYRMADGEVYHKTSFPLPDDQDPWIRTIDFTLDKSIGRHLSYLINFSPRQITFFRKVMDCFRKEGLHVKQTLPSIKLPYEVKCRSQRAEFFYSVPQEPGIRFNHLILVNSLVHQGIINVSSLTNAFFSLMRPRITQPEVVTFALKHMLKYNTPLFDAIKRLEQIIHWASMKTELVKELKVLEGHSLIYRLIITPTKAYCSPPEYDMSNRILRHFRDYSDRFLRVSFLDDNLQTLKSGVLSIPLSPFAGDRTNIRTAIFRRVLSVLREGFFLCGRRYFFLAFSASQLRDHSAWFFANHPNLHAEDIRAWMGEIPTRVVAKCAARMGHCFSSTYATVKIKPGEVEHIRDIECFGYNFSDGIGKITPSLAKEVADILKLKGSPPSAYQIRYAGYKGVVATWAQENPNSPYKLPLRQSMGKFISTHPDLEVVGWTRFFPCFLNRQIITLLSTLRVPDCAFMDLQTMMVSRLNSILQDPKLALEVLTTTCNGELHQTTILMLRAGFKASSEPHLKEMLQAIRAMQMDDIVTKARIFVPNGRWLMCCLDELSLLKYGQCFIRVTCPDRKGDSESALKVITGKLVMAKNPCLHPGDIRSWRLLM</sequence>
<gene>
    <name evidence="1" type="ORF">O6H91_08G022500</name>
</gene>
<name>A0ACC2CVN4_DIPCM</name>
<organism evidence="1 2">
    <name type="scientific">Diphasiastrum complanatum</name>
    <name type="common">Issler's clubmoss</name>
    <name type="synonym">Lycopodium complanatum</name>
    <dbReference type="NCBI Taxonomy" id="34168"/>
    <lineage>
        <taxon>Eukaryota</taxon>
        <taxon>Viridiplantae</taxon>
        <taxon>Streptophyta</taxon>
        <taxon>Embryophyta</taxon>
        <taxon>Tracheophyta</taxon>
        <taxon>Lycopodiopsida</taxon>
        <taxon>Lycopodiales</taxon>
        <taxon>Lycopodiaceae</taxon>
        <taxon>Lycopodioideae</taxon>
        <taxon>Diphasiastrum</taxon>
    </lineage>
</organism>
<dbReference type="Proteomes" id="UP001162992">
    <property type="component" value="Chromosome 8"/>
</dbReference>
<evidence type="ECO:0000313" key="1">
    <source>
        <dbReference type="EMBL" id="KAJ7546052.1"/>
    </source>
</evidence>
<proteinExistence type="predicted"/>
<evidence type="ECO:0000313" key="2">
    <source>
        <dbReference type="Proteomes" id="UP001162992"/>
    </source>
</evidence>
<protein>
    <submittedName>
        <fullName evidence="1">Uncharacterized protein</fullName>
    </submittedName>
</protein>
<keyword evidence="2" id="KW-1185">Reference proteome</keyword>
<comment type="caution">
    <text evidence="1">The sequence shown here is derived from an EMBL/GenBank/DDBJ whole genome shotgun (WGS) entry which is preliminary data.</text>
</comment>
<reference evidence="2" key="1">
    <citation type="journal article" date="2024" name="Proc. Natl. Acad. Sci. U.S.A.">
        <title>Extraordinary preservation of gene collinearity over three hundred million years revealed in homosporous lycophytes.</title>
        <authorList>
            <person name="Li C."/>
            <person name="Wickell D."/>
            <person name="Kuo L.Y."/>
            <person name="Chen X."/>
            <person name="Nie B."/>
            <person name="Liao X."/>
            <person name="Peng D."/>
            <person name="Ji J."/>
            <person name="Jenkins J."/>
            <person name="Williams M."/>
            <person name="Shu S."/>
            <person name="Plott C."/>
            <person name="Barry K."/>
            <person name="Rajasekar S."/>
            <person name="Grimwood J."/>
            <person name="Han X."/>
            <person name="Sun S."/>
            <person name="Hou Z."/>
            <person name="He W."/>
            <person name="Dai G."/>
            <person name="Sun C."/>
            <person name="Schmutz J."/>
            <person name="Leebens-Mack J.H."/>
            <person name="Li F.W."/>
            <person name="Wang L."/>
        </authorList>
    </citation>
    <scope>NUCLEOTIDE SEQUENCE [LARGE SCALE GENOMIC DNA]</scope>
    <source>
        <strain evidence="2">cv. PW_Plant_1</strain>
    </source>
</reference>
<accession>A0ACC2CVN4</accession>
<dbReference type="EMBL" id="CM055099">
    <property type="protein sequence ID" value="KAJ7546052.1"/>
    <property type="molecule type" value="Genomic_DNA"/>
</dbReference>